<dbReference type="PANTHER" id="PTHR40088">
    <property type="entry name" value="PECTATE LYASE (EUROFUNG)"/>
    <property type="match status" value="1"/>
</dbReference>
<dbReference type="InterPro" id="IPR052052">
    <property type="entry name" value="Polysaccharide_Lyase_9"/>
</dbReference>
<comment type="subcellular location">
    <subcellularLocation>
        <location evidence="1">Secreted</location>
    </subcellularLocation>
</comment>
<evidence type="ECO:0000259" key="5">
    <source>
        <dbReference type="Pfam" id="PF13229"/>
    </source>
</evidence>
<dbReference type="EMBL" id="FOMZ01000003">
    <property type="protein sequence ID" value="SFD76627.1"/>
    <property type="molecule type" value="Genomic_DNA"/>
</dbReference>
<dbReference type="SUPFAM" id="SSF51126">
    <property type="entry name" value="Pectin lyase-like"/>
    <property type="match status" value="1"/>
</dbReference>
<gene>
    <name evidence="6" type="ORF">SAMN04487819_10317</name>
</gene>
<dbReference type="Proteomes" id="UP000198716">
    <property type="component" value="Unassembled WGS sequence"/>
</dbReference>
<dbReference type="InterPro" id="IPR012334">
    <property type="entry name" value="Pectin_lyas_fold"/>
</dbReference>
<feature type="compositionally biased region" description="Basic and acidic residues" evidence="4">
    <location>
        <begin position="542"/>
        <end position="551"/>
    </location>
</feature>
<dbReference type="InterPro" id="IPR006626">
    <property type="entry name" value="PbH1"/>
</dbReference>
<dbReference type="InterPro" id="IPR039448">
    <property type="entry name" value="Beta_helix"/>
</dbReference>
<dbReference type="PANTHER" id="PTHR40088:SF2">
    <property type="entry name" value="SECRETED SUGAR HYDROLASE"/>
    <property type="match status" value="1"/>
</dbReference>
<keyword evidence="7" id="KW-1185">Reference proteome</keyword>
<dbReference type="GO" id="GO:0016837">
    <property type="term" value="F:carbon-oxygen lyase activity, acting on polysaccharides"/>
    <property type="evidence" value="ECO:0007669"/>
    <property type="project" value="TreeGrafter"/>
</dbReference>
<proteinExistence type="predicted"/>
<feature type="region of interest" description="Disordered" evidence="4">
    <location>
        <begin position="534"/>
        <end position="575"/>
    </location>
</feature>
<dbReference type="SMART" id="SM00710">
    <property type="entry name" value="PbH1"/>
    <property type="match status" value="5"/>
</dbReference>
<evidence type="ECO:0000313" key="7">
    <source>
        <dbReference type="Proteomes" id="UP000198716"/>
    </source>
</evidence>
<sequence length="604" mass="65630">MFPLVPRTEKHRNRLVVAAGAVLLCAAAVLAIVLVRINSGTAETVDRHPLPEASPLPAVPGTNTPVSPEALFVATDGSDDAAGTRKAPLRTLGAAVDRADSPTTIVLREGTYRESVGIVRKRLRIRSFPGERVWLKGSEIVADWTRADEGWLHRDWSPGYCRDCYLPEIIDSRHPNAGLPDMVFLDGKPLRQVAERGEVTPGTFYVDTVEDTLLLGSDPTGKTVEASAHPWLLQFDGPRAAGSSLHGVGIAHYASRQEYGRRGAMVVVNAADVVLRDNAFAWSASSGVAVFAPNAEVDGNIIVDNGLVGLMSNKAHGVRLVDNRVSRNNRERFALSGPAIGAGGVKMTRTRKALIEHNSFVNNIGTGWWCDLGCTDATVVHNTARDNAKHGLYYEVSSRALFASNLVSHNDRFGMKISSADRIGFFNNTFWRNHGSLGIYNDPRSPSFDPYSQELGLSWITAETEIVNNLFAGTAGDEPFIRTGDNKAADVSTPAFVSRSDGNVYLRSDEPYLAEWYHGDERKSRFESLAELTEATGQGEHSISKRTERHPFRAPASGDFRLRDGAVGSKAGRPLPRDVAEELGVRAYRRPDVGLLTVPGARGT</sequence>
<evidence type="ECO:0000256" key="2">
    <source>
        <dbReference type="ARBA" id="ARBA00022525"/>
    </source>
</evidence>
<evidence type="ECO:0000313" key="6">
    <source>
        <dbReference type="EMBL" id="SFD76627.1"/>
    </source>
</evidence>
<reference evidence="7" key="1">
    <citation type="submission" date="2016-10" db="EMBL/GenBank/DDBJ databases">
        <authorList>
            <person name="Varghese N."/>
            <person name="Submissions S."/>
        </authorList>
    </citation>
    <scope>NUCLEOTIDE SEQUENCE [LARGE SCALE GENOMIC DNA]</scope>
    <source>
        <strain evidence="7">DSM 45004</strain>
    </source>
</reference>
<keyword evidence="3" id="KW-0732">Signal</keyword>
<accession>A0A1I1V0R0</accession>
<name>A0A1I1V0R0_9ACTN</name>
<organism evidence="6 7">
    <name type="scientific">Actinopolyspora alba</name>
    <dbReference type="NCBI Taxonomy" id="673379"/>
    <lineage>
        <taxon>Bacteria</taxon>
        <taxon>Bacillati</taxon>
        <taxon>Actinomycetota</taxon>
        <taxon>Actinomycetes</taxon>
        <taxon>Actinopolysporales</taxon>
        <taxon>Actinopolysporaceae</taxon>
        <taxon>Actinopolyspora</taxon>
        <taxon>Actinopolyspora alba group</taxon>
    </lineage>
</organism>
<evidence type="ECO:0000256" key="1">
    <source>
        <dbReference type="ARBA" id="ARBA00004613"/>
    </source>
</evidence>
<dbReference type="Gene3D" id="2.160.20.10">
    <property type="entry name" value="Single-stranded right-handed beta-helix, Pectin lyase-like"/>
    <property type="match status" value="2"/>
</dbReference>
<dbReference type="InterPro" id="IPR011050">
    <property type="entry name" value="Pectin_lyase_fold/virulence"/>
</dbReference>
<dbReference type="RefSeq" id="WP_092924499.1">
    <property type="nucleotide sequence ID" value="NZ_FOMZ01000003.1"/>
</dbReference>
<keyword evidence="2" id="KW-0964">Secreted</keyword>
<protein>
    <submittedName>
        <fullName evidence="6">Right handed beta helix region</fullName>
    </submittedName>
</protein>
<dbReference type="AlphaFoldDB" id="A0A1I1V0R0"/>
<evidence type="ECO:0000256" key="3">
    <source>
        <dbReference type="ARBA" id="ARBA00022729"/>
    </source>
</evidence>
<dbReference type="GO" id="GO:0005576">
    <property type="term" value="C:extracellular region"/>
    <property type="evidence" value="ECO:0007669"/>
    <property type="project" value="UniProtKB-SubCell"/>
</dbReference>
<dbReference type="Pfam" id="PF13229">
    <property type="entry name" value="Beta_helix"/>
    <property type="match status" value="1"/>
</dbReference>
<feature type="domain" description="Right handed beta helix" evidence="5">
    <location>
        <begin position="268"/>
        <end position="430"/>
    </location>
</feature>
<evidence type="ECO:0000256" key="4">
    <source>
        <dbReference type="SAM" id="MobiDB-lite"/>
    </source>
</evidence>